<evidence type="ECO:0000313" key="2">
    <source>
        <dbReference type="EMBL" id="MFD1187272.1"/>
    </source>
</evidence>
<dbReference type="Proteomes" id="UP001597094">
    <property type="component" value="Unassembled WGS sequence"/>
</dbReference>
<name>A0ABW3STN1_9BACT</name>
<organism evidence="2 3">
    <name type="scientific">Pontibacter rugosus</name>
    <dbReference type="NCBI Taxonomy" id="1745966"/>
    <lineage>
        <taxon>Bacteria</taxon>
        <taxon>Pseudomonadati</taxon>
        <taxon>Bacteroidota</taxon>
        <taxon>Cytophagia</taxon>
        <taxon>Cytophagales</taxon>
        <taxon>Hymenobacteraceae</taxon>
        <taxon>Pontibacter</taxon>
    </lineage>
</organism>
<dbReference type="EMBL" id="JBHTLD010000128">
    <property type="protein sequence ID" value="MFD1187272.1"/>
    <property type="molecule type" value="Genomic_DNA"/>
</dbReference>
<dbReference type="RefSeq" id="WP_377528561.1">
    <property type="nucleotide sequence ID" value="NZ_JBHTLD010000128.1"/>
</dbReference>
<accession>A0ABW3STN1</accession>
<protein>
    <submittedName>
        <fullName evidence="2">Uncharacterized protein</fullName>
    </submittedName>
</protein>
<reference evidence="3" key="1">
    <citation type="journal article" date="2019" name="Int. J. Syst. Evol. Microbiol.">
        <title>The Global Catalogue of Microorganisms (GCM) 10K type strain sequencing project: providing services to taxonomists for standard genome sequencing and annotation.</title>
        <authorList>
            <consortium name="The Broad Institute Genomics Platform"/>
            <consortium name="The Broad Institute Genome Sequencing Center for Infectious Disease"/>
            <person name="Wu L."/>
            <person name="Ma J."/>
        </authorList>
    </citation>
    <scope>NUCLEOTIDE SEQUENCE [LARGE SCALE GENOMIC DNA]</scope>
    <source>
        <strain evidence="3">JCM 31319</strain>
    </source>
</reference>
<proteinExistence type="predicted"/>
<gene>
    <name evidence="2" type="ORF">ACFQ2O_13730</name>
</gene>
<sequence length="63" mass="6979">MNPPLAPPRRGIRLSSVSRSYLNDSSPWVERLVHVAVPEGQPEQSEEQLQAHSAMPEDEASLT</sequence>
<keyword evidence="3" id="KW-1185">Reference proteome</keyword>
<evidence type="ECO:0000313" key="3">
    <source>
        <dbReference type="Proteomes" id="UP001597094"/>
    </source>
</evidence>
<evidence type="ECO:0000256" key="1">
    <source>
        <dbReference type="SAM" id="MobiDB-lite"/>
    </source>
</evidence>
<feature type="region of interest" description="Disordered" evidence="1">
    <location>
        <begin position="38"/>
        <end position="63"/>
    </location>
</feature>
<comment type="caution">
    <text evidence="2">The sequence shown here is derived from an EMBL/GenBank/DDBJ whole genome shotgun (WGS) entry which is preliminary data.</text>
</comment>